<proteinExistence type="predicted"/>
<evidence type="ECO:0000259" key="4">
    <source>
        <dbReference type="PROSITE" id="PS50222"/>
    </source>
</evidence>
<dbReference type="EMBL" id="CAUYUJ010002996">
    <property type="protein sequence ID" value="CAK0803332.1"/>
    <property type="molecule type" value="Genomic_DNA"/>
</dbReference>
<feature type="compositionally biased region" description="Basic and acidic residues" evidence="2">
    <location>
        <begin position="577"/>
        <end position="602"/>
    </location>
</feature>
<feature type="region of interest" description="Disordered" evidence="2">
    <location>
        <begin position="166"/>
        <end position="315"/>
    </location>
</feature>
<dbReference type="PROSITE" id="PS50031">
    <property type="entry name" value="EH"/>
    <property type="match status" value="1"/>
</dbReference>
<feature type="compositionally biased region" description="Basic and acidic residues" evidence="2">
    <location>
        <begin position="410"/>
        <end position="512"/>
    </location>
</feature>
<dbReference type="InterPro" id="IPR002048">
    <property type="entry name" value="EF_hand_dom"/>
</dbReference>
<evidence type="ECO:0000256" key="1">
    <source>
        <dbReference type="ARBA" id="ARBA00022837"/>
    </source>
</evidence>
<keyword evidence="1" id="KW-0106">Calcium</keyword>
<feature type="compositionally biased region" description="Low complexity" evidence="2">
    <location>
        <begin position="536"/>
        <end position="559"/>
    </location>
</feature>
<accession>A0ABN9QBS3</accession>
<dbReference type="Gene3D" id="1.10.238.10">
    <property type="entry name" value="EF-hand"/>
    <property type="match status" value="1"/>
</dbReference>
<dbReference type="PANTHER" id="PTHR11216:SF170">
    <property type="entry name" value="DYNAMIN ASSOCIATED PROTEIN 160, ISOFORM D"/>
    <property type="match status" value="1"/>
</dbReference>
<evidence type="ECO:0000259" key="3">
    <source>
        <dbReference type="PROSITE" id="PS50031"/>
    </source>
</evidence>
<feature type="region of interest" description="Disordered" evidence="2">
    <location>
        <begin position="55"/>
        <end position="108"/>
    </location>
</feature>
<gene>
    <name evidence="5" type="ORF">PCOR1329_LOCUS10545</name>
</gene>
<dbReference type="CDD" id="cd00052">
    <property type="entry name" value="EH"/>
    <property type="match status" value="1"/>
</dbReference>
<feature type="region of interest" description="Disordered" evidence="2">
    <location>
        <begin position="409"/>
        <end position="639"/>
    </location>
</feature>
<evidence type="ECO:0000256" key="2">
    <source>
        <dbReference type="SAM" id="MobiDB-lite"/>
    </source>
</evidence>
<dbReference type="SMART" id="SM00027">
    <property type="entry name" value="EH"/>
    <property type="match status" value="1"/>
</dbReference>
<feature type="domain" description="EF-hand" evidence="4">
    <location>
        <begin position="350"/>
        <end position="385"/>
    </location>
</feature>
<feature type="compositionally biased region" description="Low complexity" evidence="2">
    <location>
        <begin position="620"/>
        <end position="634"/>
    </location>
</feature>
<dbReference type="InterPro" id="IPR011992">
    <property type="entry name" value="EF-hand-dom_pair"/>
</dbReference>
<protein>
    <recommendedName>
        <fullName evidence="7">Calmodulin</fullName>
    </recommendedName>
</protein>
<dbReference type="PROSITE" id="PS00018">
    <property type="entry name" value="EF_HAND_1"/>
    <property type="match status" value="1"/>
</dbReference>
<evidence type="ECO:0008006" key="7">
    <source>
        <dbReference type="Google" id="ProtNLM"/>
    </source>
</evidence>
<evidence type="ECO:0000313" key="5">
    <source>
        <dbReference type="EMBL" id="CAK0803332.1"/>
    </source>
</evidence>
<feature type="compositionally biased region" description="Basic and acidic residues" evidence="2">
    <location>
        <begin position="166"/>
        <end position="305"/>
    </location>
</feature>
<dbReference type="PANTHER" id="PTHR11216">
    <property type="entry name" value="EH DOMAIN"/>
    <property type="match status" value="1"/>
</dbReference>
<evidence type="ECO:0000313" key="6">
    <source>
        <dbReference type="Proteomes" id="UP001189429"/>
    </source>
</evidence>
<dbReference type="Pfam" id="PF12763">
    <property type="entry name" value="EH"/>
    <property type="match status" value="1"/>
</dbReference>
<comment type="caution">
    <text evidence="5">The sequence shown here is derived from an EMBL/GenBank/DDBJ whole genome shotgun (WGS) entry which is preliminary data.</text>
</comment>
<name>A0ABN9QBS3_9DINO</name>
<keyword evidence="6" id="KW-1185">Reference proteome</keyword>
<dbReference type="Proteomes" id="UP001189429">
    <property type="component" value="Unassembled WGS sequence"/>
</dbReference>
<sequence length="743" mass="77660">MLALGGISVYSILRNRAVGVDALSALGYELLDEGLADGTETPGAEKVTALEFAPSEGPEAGRLAGAEASGPPAGGAPGVQPSVVGLPLEGRAGGGHAPRRARASRDEEELELEVRAALGIGSGVWAGAAWTAGAGQAAGLPRGGCEEAGAAGAKGAASVEALAATAEDRGGRGKDEACPHLVEPHGAENGREEAGREAAGEVERGVLDEAEAGAREEDEAARAREEAARRAQEEAEARAREEAARRAREEAEARAREEAEARAREEAEAKAAEARAREEADAKARGEAARRAQEEAEATARREAKSVYQTQWLAPPSTDEYRAEFAQLGPSTAGKVSGQQAKPKLVESKLPSSILREVWALADADKDGMLTLYEYALAMHFIKMKLNGQDLPAALPEKMHPSSVEAMVTDETRATEEAGARVREEAQRRKREEAEVRAKEEAEARAKEEAERAREEAERRAREEAEARAKEENERRVQEEAEARAREARAKEEAEARAKEEAEAERRRREEAGPGAAAEDAAAAESAAECGWLSLEAPAEPPAGGAAAAGAAPSASSSGLGKVGKQLDRMSSQIVKMSDKMDLDKISGRVDKLGAKGADKMKSWMRAAGAGSVGREAEPEQSPATESSSSGSAAKLPGFGRSKISFSAMKKGTAKLAKNVQSAIATDFTDMPDRHAPRTNSADGFQLDAALASSEEAQSSVGADPGVPPGEAAQLPDGAGSFQLDAALEMQPSSNVETVDLLG</sequence>
<dbReference type="InterPro" id="IPR018247">
    <property type="entry name" value="EF_Hand_1_Ca_BS"/>
</dbReference>
<dbReference type="SUPFAM" id="SSF47473">
    <property type="entry name" value="EF-hand"/>
    <property type="match status" value="1"/>
</dbReference>
<dbReference type="InterPro" id="IPR000261">
    <property type="entry name" value="EH_dom"/>
</dbReference>
<dbReference type="PROSITE" id="PS50222">
    <property type="entry name" value="EF_HAND_2"/>
    <property type="match status" value="1"/>
</dbReference>
<feature type="compositionally biased region" description="Low complexity" evidence="2">
    <location>
        <begin position="686"/>
        <end position="700"/>
    </location>
</feature>
<feature type="domain" description="EH" evidence="3">
    <location>
        <begin position="317"/>
        <end position="406"/>
    </location>
</feature>
<feature type="region of interest" description="Disordered" evidence="2">
    <location>
        <begin position="667"/>
        <end position="723"/>
    </location>
</feature>
<organism evidence="5 6">
    <name type="scientific">Prorocentrum cordatum</name>
    <dbReference type="NCBI Taxonomy" id="2364126"/>
    <lineage>
        <taxon>Eukaryota</taxon>
        <taxon>Sar</taxon>
        <taxon>Alveolata</taxon>
        <taxon>Dinophyceae</taxon>
        <taxon>Prorocentrales</taxon>
        <taxon>Prorocentraceae</taxon>
        <taxon>Prorocentrum</taxon>
    </lineage>
</organism>
<feature type="compositionally biased region" description="Low complexity" evidence="2">
    <location>
        <begin position="513"/>
        <end position="529"/>
    </location>
</feature>
<reference evidence="5" key="1">
    <citation type="submission" date="2023-10" db="EMBL/GenBank/DDBJ databases">
        <authorList>
            <person name="Chen Y."/>
            <person name="Shah S."/>
            <person name="Dougan E. K."/>
            <person name="Thang M."/>
            <person name="Chan C."/>
        </authorList>
    </citation>
    <scope>NUCLEOTIDE SEQUENCE [LARGE SCALE GENOMIC DNA]</scope>
</reference>